<dbReference type="EMBL" id="FLQS01000008">
    <property type="protein sequence ID" value="SBS73248.1"/>
    <property type="molecule type" value="Genomic_DNA"/>
</dbReference>
<proteinExistence type="predicted"/>
<organism evidence="1">
    <name type="scientific">uncultured Mycobacterium sp</name>
    <dbReference type="NCBI Taxonomy" id="171292"/>
    <lineage>
        <taxon>Bacteria</taxon>
        <taxon>Bacillati</taxon>
        <taxon>Actinomycetota</taxon>
        <taxon>Actinomycetes</taxon>
        <taxon>Mycobacteriales</taxon>
        <taxon>Mycobacteriaceae</taxon>
        <taxon>Mycobacterium</taxon>
        <taxon>environmental samples</taxon>
    </lineage>
</organism>
<evidence type="ECO:0000313" key="1">
    <source>
        <dbReference type="EMBL" id="SBS73248.1"/>
    </source>
</evidence>
<name>A0A1Y5PBI2_9MYCO</name>
<dbReference type="AlphaFoldDB" id="A0A1Y5PBI2"/>
<reference evidence="1" key="1">
    <citation type="submission" date="2016-03" db="EMBL/GenBank/DDBJ databases">
        <authorList>
            <person name="Ploux O."/>
        </authorList>
    </citation>
    <scope>NUCLEOTIDE SEQUENCE</scope>
    <source>
        <strain evidence="1">UC10</strain>
    </source>
</reference>
<gene>
    <name evidence="1" type="ORF">MHPYR_160072</name>
</gene>
<accession>A0A1Y5PBI2</accession>
<sequence>MAATTFSPILRPTSSTATKVCVRLCTSAPTTTMVVASIHCEVTVGPVGGHTSVGAMPRSYQVTPAGPSHLMSAKRMNANPQAAQRLRARHQVQRIQPPQTSGDLTLTLT</sequence>
<protein>
    <submittedName>
        <fullName evidence="1">Uncharacterized protein</fullName>
    </submittedName>
</protein>